<accession>A0A0F9SGU0</accession>
<feature type="transmembrane region" description="Helical" evidence="1">
    <location>
        <begin position="312"/>
        <end position="333"/>
    </location>
</feature>
<organism evidence="2">
    <name type="scientific">marine sediment metagenome</name>
    <dbReference type="NCBI Taxonomy" id="412755"/>
    <lineage>
        <taxon>unclassified sequences</taxon>
        <taxon>metagenomes</taxon>
        <taxon>ecological metagenomes</taxon>
    </lineage>
</organism>
<sequence>MMPVSVVILLVVVVIAAVVVARGRSGPPVVRAPSPRGLKTRRVVRFVAAGVGVVILATLSVASWWDIRTAYDSFDAQTPTIQLPTKSFEDIVAAHPEWANGEHTPQSARLLFHVMTVDASNLTPKITHVEQFEITWPKTPSIEKEINAPACRGTLSIGINHVEIDTRERSGAPVLRGNYDLKWESHRGGYQSGSGMLSQGNVRRMGTYARETSWSSLLSVVPSAGEKIGPYLLVWIHLVDAEDPLRPAAATELLDRASDREITLIPWSGLTLLDLDYGGGLPPAFVLIGRMGLAFPLVILAALLMARLFRRYAVGALVMLPVVILLVVCWDYAAMATHRARLTDEHAPLPTRRLAAMKTAETFFFADSAADALAKVAERPQTPPELTDMAWALSRSLTASQAPIPVTIRGSSGGGAWRTYKGSPSPPINWMVFRSAQSGPCLVVVSQPGDNLTMSDELAYVILAQEGTYRRIVTVDKQLTATVIGDERDFLEANRAIRGLDRNKPDIWQRLILPALTETTPDPPAD</sequence>
<evidence type="ECO:0000313" key="2">
    <source>
        <dbReference type="EMBL" id="KKN68125.1"/>
    </source>
</evidence>
<reference evidence="2" key="1">
    <citation type="journal article" date="2015" name="Nature">
        <title>Complex archaea that bridge the gap between prokaryotes and eukaryotes.</title>
        <authorList>
            <person name="Spang A."/>
            <person name="Saw J.H."/>
            <person name="Jorgensen S.L."/>
            <person name="Zaremba-Niedzwiedzka K."/>
            <person name="Martijn J."/>
            <person name="Lind A.E."/>
            <person name="van Eijk R."/>
            <person name="Schleper C."/>
            <person name="Guy L."/>
            <person name="Ettema T.J."/>
        </authorList>
    </citation>
    <scope>NUCLEOTIDE SEQUENCE</scope>
</reference>
<feature type="transmembrane region" description="Helical" evidence="1">
    <location>
        <begin position="47"/>
        <end position="65"/>
    </location>
</feature>
<keyword evidence="1" id="KW-1133">Transmembrane helix</keyword>
<dbReference type="AlphaFoldDB" id="A0A0F9SGU0"/>
<protein>
    <submittedName>
        <fullName evidence="2">Uncharacterized protein</fullName>
    </submittedName>
</protein>
<proteinExistence type="predicted"/>
<comment type="caution">
    <text evidence="2">The sequence shown here is derived from an EMBL/GenBank/DDBJ whole genome shotgun (WGS) entry which is preliminary data.</text>
</comment>
<name>A0A0F9SGU0_9ZZZZ</name>
<keyword evidence="1" id="KW-0472">Membrane</keyword>
<gene>
    <name evidence="2" type="ORF">LCGC14_0454380</name>
</gene>
<keyword evidence="1" id="KW-0812">Transmembrane</keyword>
<dbReference type="EMBL" id="LAZR01000457">
    <property type="protein sequence ID" value="KKN68125.1"/>
    <property type="molecule type" value="Genomic_DNA"/>
</dbReference>
<evidence type="ECO:0000256" key="1">
    <source>
        <dbReference type="SAM" id="Phobius"/>
    </source>
</evidence>
<feature type="transmembrane region" description="Helical" evidence="1">
    <location>
        <begin position="284"/>
        <end position="306"/>
    </location>
</feature>